<keyword evidence="2" id="KW-1185">Reference proteome</keyword>
<dbReference type="Proteomes" id="UP000050794">
    <property type="component" value="Unassembled WGS sequence"/>
</dbReference>
<dbReference type="Pfam" id="PF00702">
    <property type="entry name" value="Hydrolase"/>
    <property type="match status" value="1"/>
</dbReference>
<evidence type="ECO:0000313" key="3">
    <source>
        <dbReference type="WBParaSite" id="TCNE_0001807301-mRNA-1"/>
    </source>
</evidence>
<dbReference type="InterPro" id="IPR023214">
    <property type="entry name" value="HAD_sf"/>
</dbReference>
<dbReference type="InterPro" id="IPR052898">
    <property type="entry name" value="ACAD10-like"/>
</dbReference>
<dbReference type="NCBIfam" id="TIGR01509">
    <property type="entry name" value="HAD-SF-IA-v3"/>
    <property type="match status" value="1"/>
</dbReference>
<dbReference type="SUPFAM" id="SSF56784">
    <property type="entry name" value="HAD-like"/>
    <property type="match status" value="1"/>
</dbReference>
<dbReference type="InterPro" id="IPR036412">
    <property type="entry name" value="HAD-like_sf"/>
</dbReference>
<dbReference type="PRINTS" id="PR00413">
    <property type="entry name" value="HADHALOGNASE"/>
</dbReference>
<proteinExistence type="predicted"/>
<dbReference type="InterPro" id="IPR006439">
    <property type="entry name" value="HAD-SF_hydro_IA"/>
</dbReference>
<dbReference type="PANTHER" id="PTHR47829:SF1">
    <property type="entry name" value="HAD FAMILY PHOSPHATASE"/>
    <property type="match status" value="1"/>
</dbReference>
<dbReference type="Gene3D" id="3.40.50.1000">
    <property type="entry name" value="HAD superfamily/HAD-like"/>
    <property type="match status" value="1"/>
</dbReference>
<reference evidence="1 2" key="2">
    <citation type="submission" date="2018-11" db="EMBL/GenBank/DDBJ databases">
        <authorList>
            <consortium name="Pathogen Informatics"/>
        </authorList>
    </citation>
    <scope>NUCLEOTIDE SEQUENCE [LARGE SCALE GENOMIC DNA]</scope>
</reference>
<reference evidence="3" key="1">
    <citation type="submission" date="2016-06" db="UniProtKB">
        <authorList>
            <consortium name="WormBaseParasite"/>
        </authorList>
    </citation>
    <scope>IDENTIFICATION</scope>
</reference>
<dbReference type="WBParaSite" id="TCNE_0001807301-mRNA-1">
    <property type="protein sequence ID" value="TCNE_0001807301-mRNA-1"/>
    <property type="gene ID" value="TCNE_0001807301"/>
</dbReference>
<sequence length="179" mass="20165">MVIYKAVIFDMGGVLMSYAKMPYVPELREEIQKGMTSPYVLSIFNNMVEDANFAIAVPNIRNAGFRTAILTNNAFQNERRQRSIRLENAIKVHDAVIESCRIGYRKPEKEIYLIAASQLNVEPEECIFIDDLEENCKGAQEVGMTAIQVCSHSISCSIITAVVVLRSCFNQPTNVLRLK</sequence>
<protein>
    <submittedName>
        <fullName evidence="3">HAD family phosphatase</fullName>
    </submittedName>
</protein>
<evidence type="ECO:0000313" key="1">
    <source>
        <dbReference type="EMBL" id="VDM49390.1"/>
    </source>
</evidence>
<accession>A0A183VBE9</accession>
<evidence type="ECO:0000313" key="2">
    <source>
        <dbReference type="Proteomes" id="UP000050794"/>
    </source>
</evidence>
<dbReference type="PANTHER" id="PTHR47829">
    <property type="entry name" value="HYDROLASE, PUTATIVE (AFU_ORTHOLOGUE AFUA_1G12880)-RELATED"/>
    <property type="match status" value="1"/>
</dbReference>
<gene>
    <name evidence="1" type="ORF">TCNE_LOCUS18069</name>
</gene>
<dbReference type="EMBL" id="UYWY01025091">
    <property type="protein sequence ID" value="VDM49390.1"/>
    <property type="molecule type" value="Genomic_DNA"/>
</dbReference>
<organism evidence="2 3">
    <name type="scientific">Toxocara canis</name>
    <name type="common">Canine roundworm</name>
    <dbReference type="NCBI Taxonomy" id="6265"/>
    <lineage>
        <taxon>Eukaryota</taxon>
        <taxon>Metazoa</taxon>
        <taxon>Ecdysozoa</taxon>
        <taxon>Nematoda</taxon>
        <taxon>Chromadorea</taxon>
        <taxon>Rhabditida</taxon>
        <taxon>Spirurina</taxon>
        <taxon>Ascaridomorpha</taxon>
        <taxon>Ascaridoidea</taxon>
        <taxon>Toxocaridae</taxon>
        <taxon>Toxocara</taxon>
    </lineage>
</organism>
<name>A0A183VBE9_TOXCA</name>
<dbReference type="CDD" id="cd02603">
    <property type="entry name" value="HAD_sEH-N_like"/>
    <property type="match status" value="1"/>
</dbReference>
<dbReference type="AlphaFoldDB" id="A0A183VBE9"/>